<feature type="compositionally biased region" description="Low complexity" evidence="1">
    <location>
        <begin position="340"/>
        <end position="350"/>
    </location>
</feature>
<feature type="region of interest" description="Disordered" evidence="1">
    <location>
        <begin position="338"/>
        <end position="463"/>
    </location>
</feature>
<dbReference type="STRING" id="1081105.A0A166WDG7"/>
<organism evidence="3 4">
    <name type="scientific">Metarhizium rileyi (strain RCEF 4871)</name>
    <name type="common">Nomuraea rileyi</name>
    <dbReference type="NCBI Taxonomy" id="1649241"/>
    <lineage>
        <taxon>Eukaryota</taxon>
        <taxon>Fungi</taxon>
        <taxon>Dikarya</taxon>
        <taxon>Ascomycota</taxon>
        <taxon>Pezizomycotina</taxon>
        <taxon>Sordariomycetes</taxon>
        <taxon>Hypocreomycetidae</taxon>
        <taxon>Hypocreales</taxon>
        <taxon>Clavicipitaceae</taxon>
        <taxon>Metarhizium</taxon>
    </lineage>
</organism>
<name>A0A166WDG7_METRR</name>
<protein>
    <recommendedName>
        <fullName evidence="2">DUF7357 domain-containing protein</fullName>
    </recommendedName>
</protein>
<feature type="compositionally biased region" description="Acidic residues" evidence="1">
    <location>
        <begin position="378"/>
        <end position="401"/>
    </location>
</feature>
<feature type="compositionally biased region" description="Acidic residues" evidence="1">
    <location>
        <begin position="190"/>
        <end position="215"/>
    </location>
</feature>
<evidence type="ECO:0000313" key="4">
    <source>
        <dbReference type="Proteomes" id="UP000243498"/>
    </source>
</evidence>
<comment type="caution">
    <text evidence="3">The sequence shown here is derived from an EMBL/GenBank/DDBJ whole genome shotgun (WGS) entry which is preliminary data.</text>
</comment>
<feature type="domain" description="DUF7357" evidence="2">
    <location>
        <begin position="6"/>
        <end position="140"/>
    </location>
</feature>
<evidence type="ECO:0000259" key="2">
    <source>
        <dbReference type="Pfam" id="PF24054"/>
    </source>
</evidence>
<dbReference type="Proteomes" id="UP000243498">
    <property type="component" value="Unassembled WGS sequence"/>
</dbReference>
<dbReference type="OrthoDB" id="5368821at2759"/>
<accession>A0A166WDG7</accession>
<feature type="compositionally biased region" description="Basic and acidic residues" evidence="1">
    <location>
        <begin position="645"/>
        <end position="666"/>
    </location>
</feature>
<dbReference type="InterPro" id="IPR055781">
    <property type="entry name" value="DUF7357"/>
</dbReference>
<dbReference type="AlphaFoldDB" id="A0A166WDG7"/>
<keyword evidence="4" id="KW-1185">Reference proteome</keyword>
<sequence>MSTQDLRLRLAVRRHGVPEVKLVWPCARTPGTTIANLLTQINEVVPLESSNWGLEDYAVELSDDQGRSYECLHFQLVSQILKDEDQVIIRSLLTDDIRRRRLSGRHQISTDGKHLVDGLAFGRPWMRTPRDRPSFELPPRKKARIEYQEMAEPDPEQLLLEGPPGPVAASEASVQSMADDDNQYFNAKEAEDDEFEPDAATEQSISEDSEDEVDVDYSPGELDKELQLLGEDEDRRNNQLTTSENSLEQLGALRVAFPLLSFSTIENELLRQKQNMRSTYNALRRSTAPSLSFDDMMDRMVTGLLEQNKYSPVQPVAPSFFGQPQPASKPLIEEIDSEISETSTSGSSDNDTSRDHLSDSGENESDEKNSSCVAGDSDSPDESSDKDTEESSDDSSSDSDESQSGFQSHRETKPIQQTSKCTSALPKSEETAPYGGLSRTQKRNARRKRAKLLNGQDSTSTSALEDAEFLARKEALLVTLSETLPEAANKTQTLGNPHQISPARNDTSERRTRVDMGAGRRMLFGALGLKNPKSRADEERIKESLMKDIKPLNNAKISEVDNGRIIQEPVEDDVNPDAWKTKITYRAVECCHEGMLLSEPPFPFVQRWDPQQQYGSMRKRKRESEAYYDDSHVEKGPSMSGKAAELSDKESDAKTRGSTTRGRDPFGNRVNGMKRAGGESQEAPDNGSNGFDDKTDLPALPEDLNSLATLEKGAAKEGMMITWKQCIMSKATQWQPVIASITGEVLPGGTETSLEVRLALRDRERKEKIYDERGQRVYDKFEVPDFEEDEEEPDDGRRVVSWDEMIEPKIMQAVSPGTNGTKEDH</sequence>
<dbReference type="OMA" id="ISDGGQH"/>
<evidence type="ECO:0000256" key="1">
    <source>
        <dbReference type="SAM" id="MobiDB-lite"/>
    </source>
</evidence>
<proteinExistence type="predicted"/>
<feature type="compositionally biased region" description="Basic residues" evidence="1">
    <location>
        <begin position="440"/>
        <end position="451"/>
    </location>
</feature>
<gene>
    <name evidence="3" type="ORF">NOR_08367</name>
</gene>
<feature type="region of interest" description="Disordered" evidence="1">
    <location>
        <begin position="189"/>
        <end position="217"/>
    </location>
</feature>
<dbReference type="Pfam" id="PF24054">
    <property type="entry name" value="DUF7357"/>
    <property type="match status" value="1"/>
</dbReference>
<evidence type="ECO:0000313" key="3">
    <source>
        <dbReference type="EMBL" id="OAA34609.1"/>
    </source>
</evidence>
<dbReference type="EMBL" id="AZHC01000050">
    <property type="protein sequence ID" value="OAA34609.1"/>
    <property type="molecule type" value="Genomic_DNA"/>
</dbReference>
<reference evidence="3 4" key="1">
    <citation type="journal article" date="2016" name="Genome Biol. Evol.">
        <title>Divergent and convergent evolution of fungal pathogenicity.</title>
        <authorList>
            <person name="Shang Y."/>
            <person name="Xiao G."/>
            <person name="Zheng P."/>
            <person name="Cen K."/>
            <person name="Zhan S."/>
            <person name="Wang C."/>
        </authorList>
    </citation>
    <scope>NUCLEOTIDE SEQUENCE [LARGE SCALE GENOMIC DNA]</scope>
    <source>
        <strain evidence="3 4">RCEF 4871</strain>
    </source>
</reference>
<feature type="compositionally biased region" description="Basic and acidic residues" evidence="1">
    <location>
        <begin position="622"/>
        <end position="635"/>
    </location>
</feature>
<feature type="region of interest" description="Disordered" evidence="1">
    <location>
        <begin position="614"/>
        <end position="700"/>
    </location>
</feature>
<feature type="region of interest" description="Disordered" evidence="1">
    <location>
        <begin position="156"/>
        <end position="177"/>
    </location>
</feature>